<evidence type="ECO:0000256" key="2">
    <source>
        <dbReference type="ARBA" id="ARBA00022763"/>
    </source>
</evidence>
<protein>
    <submittedName>
        <fullName evidence="9">SOS response UmuD protein. Serine peptidase. MEROPS family S24</fullName>
    </submittedName>
</protein>
<dbReference type="AlphaFoldDB" id="A0A285VLC6"/>
<dbReference type="GO" id="GO:0006281">
    <property type="term" value="P:DNA repair"/>
    <property type="evidence" value="ECO:0007669"/>
    <property type="project" value="UniProtKB-KW"/>
</dbReference>
<evidence type="ECO:0000256" key="5">
    <source>
        <dbReference type="ARBA" id="ARBA00023204"/>
    </source>
</evidence>
<comment type="similarity">
    <text evidence="1 7">Belongs to the peptidase S24 family.</text>
</comment>
<keyword evidence="5" id="KW-0234">DNA repair</keyword>
<feature type="domain" description="Peptidase S24/S26A/S26B/S26C" evidence="8">
    <location>
        <begin position="21"/>
        <end position="136"/>
    </location>
</feature>
<dbReference type="SUPFAM" id="SSF51306">
    <property type="entry name" value="LexA/Signal peptidase"/>
    <property type="match status" value="1"/>
</dbReference>
<dbReference type="Pfam" id="PF00717">
    <property type="entry name" value="Peptidase_S24"/>
    <property type="match status" value="1"/>
</dbReference>
<dbReference type="OrthoDB" id="9787787at2"/>
<dbReference type="GO" id="GO:0003677">
    <property type="term" value="F:DNA binding"/>
    <property type="evidence" value="ECO:0007669"/>
    <property type="project" value="InterPro"/>
</dbReference>
<gene>
    <name evidence="9" type="ORF">SAMN05421509_10363</name>
</gene>
<proteinExistence type="inferred from homology"/>
<dbReference type="Gene3D" id="2.10.109.10">
    <property type="entry name" value="Umud Fragment, subunit A"/>
    <property type="match status" value="1"/>
</dbReference>
<dbReference type="Proteomes" id="UP000219023">
    <property type="component" value="Unassembled WGS sequence"/>
</dbReference>
<dbReference type="PANTHER" id="PTHR33516:SF2">
    <property type="entry name" value="LEXA REPRESSOR-RELATED"/>
    <property type="match status" value="1"/>
</dbReference>
<dbReference type="GO" id="GO:0016787">
    <property type="term" value="F:hydrolase activity"/>
    <property type="evidence" value="ECO:0007669"/>
    <property type="project" value="UniProtKB-KW"/>
</dbReference>
<evidence type="ECO:0000256" key="7">
    <source>
        <dbReference type="RuleBase" id="RU003991"/>
    </source>
</evidence>
<evidence type="ECO:0000313" key="9">
    <source>
        <dbReference type="EMBL" id="SOC54016.1"/>
    </source>
</evidence>
<dbReference type="InterPro" id="IPR050077">
    <property type="entry name" value="LexA_repressor"/>
</dbReference>
<dbReference type="CDD" id="cd06529">
    <property type="entry name" value="S24_LexA-like"/>
    <property type="match status" value="1"/>
</dbReference>
<dbReference type="InterPro" id="IPR015927">
    <property type="entry name" value="Peptidase_S24_S26A/B/C"/>
</dbReference>
<dbReference type="PANTHER" id="PTHR33516">
    <property type="entry name" value="LEXA REPRESSOR"/>
    <property type="match status" value="1"/>
</dbReference>
<keyword evidence="6" id="KW-0742">SOS response</keyword>
<accession>A0A285VLC6</accession>
<evidence type="ECO:0000256" key="4">
    <source>
        <dbReference type="ARBA" id="ARBA00022813"/>
    </source>
</evidence>
<name>A0A285VLC6_9GAMM</name>
<sequence length="149" mass="15841">MTIAIDIIGRVDELSTPMLLPLAAGEVRAGFPSPADDYIERDLDLVGHLVQHPSATYYVRAKGDSMVHFGIYDGDLLIVDRALDARSGDILIVAVDGELTCKQLGMANGCKALISGNAGYAPILLSGCDVTVWGVVTHNVHALRRGVGR</sequence>
<keyword evidence="2" id="KW-0227">DNA damage</keyword>
<dbReference type="InterPro" id="IPR006197">
    <property type="entry name" value="Peptidase_S24_LexA"/>
</dbReference>
<keyword evidence="3 7" id="KW-0378">Hydrolase</keyword>
<organism evidence="9 10">
    <name type="scientific">Chromohalobacter canadensis</name>
    <dbReference type="NCBI Taxonomy" id="141389"/>
    <lineage>
        <taxon>Bacteria</taxon>
        <taxon>Pseudomonadati</taxon>
        <taxon>Pseudomonadota</taxon>
        <taxon>Gammaproteobacteria</taxon>
        <taxon>Oceanospirillales</taxon>
        <taxon>Halomonadaceae</taxon>
        <taxon>Chromohalobacter</taxon>
    </lineage>
</organism>
<dbReference type="GO" id="GO:0009432">
    <property type="term" value="P:SOS response"/>
    <property type="evidence" value="ECO:0007669"/>
    <property type="project" value="UniProtKB-KW"/>
</dbReference>
<evidence type="ECO:0000256" key="6">
    <source>
        <dbReference type="ARBA" id="ARBA00023236"/>
    </source>
</evidence>
<dbReference type="InterPro" id="IPR036286">
    <property type="entry name" value="LexA/Signal_pep-like_sf"/>
</dbReference>
<dbReference type="EMBL" id="OBQJ01000003">
    <property type="protein sequence ID" value="SOC54016.1"/>
    <property type="molecule type" value="Genomic_DNA"/>
</dbReference>
<evidence type="ECO:0000256" key="3">
    <source>
        <dbReference type="ARBA" id="ARBA00022801"/>
    </source>
</evidence>
<evidence type="ECO:0000256" key="1">
    <source>
        <dbReference type="ARBA" id="ARBA00007484"/>
    </source>
</evidence>
<evidence type="ECO:0000259" key="8">
    <source>
        <dbReference type="Pfam" id="PF00717"/>
    </source>
</evidence>
<dbReference type="PRINTS" id="PR00726">
    <property type="entry name" value="LEXASERPTASE"/>
</dbReference>
<dbReference type="InterPro" id="IPR039418">
    <property type="entry name" value="LexA-like"/>
</dbReference>
<dbReference type="RefSeq" id="WP_097022286.1">
    <property type="nucleotide sequence ID" value="NZ_OBQJ01000003.1"/>
</dbReference>
<dbReference type="GO" id="GO:0006355">
    <property type="term" value="P:regulation of DNA-templated transcription"/>
    <property type="evidence" value="ECO:0007669"/>
    <property type="project" value="InterPro"/>
</dbReference>
<keyword evidence="4 7" id="KW-0068">Autocatalytic cleavage</keyword>
<dbReference type="NCBIfam" id="NF007621">
    <property type="entry name" value="PRK10276.1"/>
    <property type="match status" value="1"/>
</dbReference>
<reference evidence="9 10" key="1">
    <citation type="submission" date="2017-08" db="EMBL/GenBank/DDBJ databases">
        <authorList>
            <person name="de Groot N.N."/>
        </authorList>
    </citation>
    <scope>NUCLEOTIDE SEQUENCE [LARGE SCALE GENOMIC DNA]</scope>
    <source>
        <strain evidence="9 10">USBA 855</strain>
    </source>
</reference>
<evidence type="ECO:0000313" key="10">
    <source>
        <dbReference type="Proteomes" id="UP000219023"/>
    </source>
</evidence>